<dbReference type="SMART" id="SM00342">
    <property type="entry name" value="HTH_ARAC"/>
    <property type="match status" value="1"/>
</dbReference>
<keyword evidence="3" id="KW-0804">Transcription</keyword>
<evidence type="ECO:0000259" key="4">
    <source>
        <dbReference type="PROSITE" id="PS01124"/>
    </source>
</evidence>
<dbReference type="Gene3D" id="1.10.10.60">
    <property type="entry name" value="Homeodomain-like"/>
    <property type="match status" value="1"/>
</dbReference>
<accession>A0ABT4E3N8</accession>
<gene>
    <name evidence="5" type="ORF">M5X09_24805</name>
</gene>
<name>A0ABT4E3N8_9BACL</name>
<reference evidence="5 6" key="1">
    <citation type="submission" date="2022-05" db="EMBL/GenBank/DDBJ databases">
        <title>Genome Sequencing of Bee-Associated Microbes.</title>
        <authorList>
            <person name="Dunlap C."/>
        </authorList>
    </citation>
    <scope>NUCLEOTIDE SEQUENCE [LARGE SCALE GENOMIC DNA]</scope>
    <source>
        <strain evidence="5 6">NRRL NRS-1438</strain>
    </source>
</reference>
<dbReference type="Gene3D" id="2.60.120.260">
    <property type="entry name" value="Galactose-binding domain-like"/>
    <property type="match status" value="1"/>
</dbReference>
<keyword evidence="6" id="KW-1185">Reference proteome</keyword>
<evidence type="ECO:0000313" key="6">
    <source>
        <dbReference type="Proteomes" id="UP001207626"/>
    </source>
</evidence>
<proteinExistence type="predicted"/>
<keyword evidence="2" id="KW-0238">DNA-binding</keyword>
<dbReference type="InterPro" id="IPR009057">
    <property type="entry name" value="Homeodomain-like_sf"/>
</dbReference>
<dbReference type="EMBL" id="JAMDLW010000055">
    <property type="protein sequence ID" value="MCY9522841.1"/>
    <property type="molecule type" value="Genomic_DNA"/>
</dbReference>
<dbReference type="PANTHER" id="PTHR47504">
    <property type="entry name" value="RIGHT ORIGIN-BINDING PROTEIN"/>
    <property type="match status" value="1"/>
</dbReference>
<sequence length="214" mass="24618">MEHERWIRSAVAYIERHLTDDVDFDDVARHTAVSRFHLHRVFQQQLGFSAASYLRERRLARAAADLLHTNKRILDIALEYRFAGQDSFTRTFKRIRLNGFLKTEGVRNWGGLWMRVDGKDEEVLSFDNMEGRPIQGTTEWALYSIVLDVPLHAEAIAFGAFLCGPGHVWMDGLRFEEVDESVPTTDIVEKIMTTLPDGPINLDFEARDHLSAEE</sequence>
<dbReference type="InterPro" id="IPR050959">
    <property type="entry name" value="MarA-like"/>
</dbReference>
<keyword evidence="1" id="KW-0805">Transcription regulation</keyword>
<dbReference type="RefSeq" id="WP_176392860.1">
    <property type="nucleotide sequence ID" value="NZ_JAMDLV010000048.1"/>
</dbReference>
<evidence type="ECO:0000256" key="3">
    <source>
        <dbReference type="ARBA" id="ARBA00023163"/>
    </source>
</evidence>
<dbReference type="SUPFAM" id="SSF46689">
    <property type="entry name" value="Homeodomain-like"/>
    <property type="match status" value="2"/>
</dbReference>
<feature type="domain" description="HTH araC/xylS-type" evidence="4">
    <location>
        <begin position="8"/>
        <end position="94"/>
    </location>
</feature>
<dbReference type="PANTHER" id="PTHR47504:SF6">
    <property type="entry name" value="ARAC-FAMILY TRANSCRIPTIONAL REGULATOR"/>
    <property type="match status" value="1"/>
</dbReference>
<dbReference type="InterPro" id="IPR018060">
    <property type="entry name" value="HTH_AraC"/>
</dbReference>
<dbReference type="PROSITE" id="PS01124">
    <property type="entry name" value="HTH_ARAC_FAMILY_2"/>
    <property type="match status" value="1"/>
</dbReference>
<organism evidence="5 6">
    <name type="scientific">Paenibacillus apiarius</name>
    <dbReference type="NCBI Taxonomy" id="46240"/>
    <lineage>
        <taxon>Bacteria</taxon>
        <taxon>Bacillati</taxon>
        <taxon>Bacillota</taxon>
        <taxon>Bacilli</taxon>
        <taxon>Bacillales</taxon>
        <taxon>Paenibacillaceae</taxon>
        <taxon>Paenibacillus</taxon>
    </lineage>
</organism>
<dbReference type="Proteomes" id="UP001207626">
    <property type="component" value="Unassembled WGS sequence"/>
</dbReference>
<protein>
    <submittedName>
        <fullName evidence="5">AraC family transcriptional regulator</fullName>
    </submittedName>
</protein>
<comment type="caution">
    <text evidence="5">The sequence shown here is derived from an EMBL/GenBank/DDBJ whole genome shotgun (WGS) entry which is preliminary data.</text>
</comment>
<evidence type="ECO:0000313" key="5">
    <source>
        <dbReference type="EMBL" id="MCY9522841.1"/>
    </source>
</evidence>
<evidence type="ECO:0000256" key="2">
    <source>
        <dbReference type="ARBA" id="ARBA00023125"/>
    </source>
</evidence>
<evidence type="ECO:0000256" key="1">
    <source>
        <dbReference type="ARBA" id="ARBA00023015"/>
    </source>
</evidence>
<dbReference type="Pfam" id="PF12833">
    <property type="entry name" value="HTH_18"/>
    <property type="match status" value="1"/>
</dbReference>